<feature type="region of interest" description="Disordered" evidence="7">
    <location>
        <begin position="199"/>
        <end position="230"/>
    </location>
</feature>
<dbReference type="OrthoDB" id="6133115at2759"/>
<keyword evidence="5" id="KW-0804">Transcription</keyword>
<dbReference type="PANTHER" id="PTHR31944">
    <property type="entry name" value="HEME-RESPONSIVE ZINC FINGER TRANSCRIPTION FACTOR HAP1"/>
    <property type="match status" value="1"/>
</dbReference>
<evidence type="ECO:0000256" key="4">
    <source>
        <dbReference type="ARBA" id="ARBA00023125"/>
    </source>
</evidence>
<feature type="domain" description="Zn(2)-C6 fungal-type" evidence="8">
    <location>
        <begin position="33"/>
        <end position="64"/>
    </location>
</feature>
<dbReference type="EMBL" id="CAJVPG010000133">
    <property type="protein sequence ID" value="CAG8359318.1"/>
    <property type="molecule type" value="Genomic_DNA"/>
</dbReference>
<dbReference type="GO" id="GO:0001228">
    <property type="term" value="F:DNA-binding transcription activator activity, RNA polymerase II-specific"/>
    <property type="evidence" value="ECO:0007669"/>
    <property type="project" value="TreeGrafter"/>
</dbReference>
<keyword evidence="4" id="KW-0238">DNA-binding</keyword>
<feature type="compositionally biased region" description="Basic and acidic residues" evidence="7">
    <location>
        <begin position="1"/>
        <end position="11"/>
    </location>
</feature>
<dbReference type="Gene3D" id="4.10.240.10">
    <property type="entry name" value="Zn(2)-C6 fungal-type DNA-binding domain"/>
    <property type="match status" value="1"/>
</dbReference>
<dbReference type="InterPro" id="IPR001138">
    <property type="entry name" value="Zn2Cys6_DnaBD"/>
</dbReference>
<dbReference type="CDD" id="cd00067">
    <property type="entry name" value="GAL4"/>
    <property type="match status" value="1"/>
</dbReference>
<dbReference type="Pfam" id="PF00172">
    <property type="entry name" value="Zn_clus"/>
    <property type="match status" value="1"/>
</dbReference>
<dbReference type="InterPro" id="IPR036864">
    <property type="entry name" value="Zn2-C6_fun-type_DNA-bd_sf"/>
</dbReference>
<evidence type="ECO:0000313" key="10">
    <source>
        <dbReference type="Proteomes" id="UP001152649"/>
    </source>
</evidence>
<evidence type="ECO:0000256" key="3">
    <source>
        <dbReference type="ARBA" id="ARBA00023015"/>
    </source>
</evidence>
<reference evidence="9" key="1">
    <citation type="submission" date="2021-07" db="EMBL/GenBank/DDBJ databases">
        <authorList>
            <person name="Branca A.L. A."/>
        </authorList>
    </citation>
    <scope>NUCLEOTIDE SEQUENCE</scope>
</reference>
<dbReference type="CDD" id="cd12148">
    <property type="entry name" value="fungal_TF_MHR"/>
    <property type="match status" value="1"/>
</dbReference>
<sequence>MSSSRELDRSRQSIMRVNPQRDSTERKNRKALSCGPCRRRKVKCDRSSPCNQCIRHKTTESCQYTPRAPHVAHGADPQAIAGTSISEQSPPPQGASGPSPQRPGPGFMATCTSDHNGSNRDVSDSPRNIPSLPASTPGMDPMVQSLGQSSFPGSGERTRFFGRSHWALTVDMFPDLRQHLRKYHEAKQSSTHSEFSEYLSMRQSKQSMRQDPRYRTHIQPSPEPPSLKALIPDRPLTDHLVGLYFSSFETTFRILHRVRFFEEYNQFCRSVEGTSISSAWSDEVFAAKLLSLMACASCFASNQTGNGKDNLHLPNKTAKEWIQAVVSWVKLLTNNAKLSLDIIQIECLLLLAQQAVGHEGDFSWSASGSLVRNAIMIGLHRDPSHYKAMSPYWGETRRRLWATIVELDLQAALSLGAPVSISHGEYDCRPPSNIDDEDLEFDTPTSPTPKSRGDLTRTSFLAILAETFTTRARIASSINNVRVTSDYSEVLELSETLTNHISNIPPALRDESSSGGPGFRKSLLLFLIYRSLLALHRPYFLSLSESGSKMYSYSQKICVQASLAMLSPLASFIGSPQHRDDLMNELYHLHLKGGMFRDELFHAAATLCFEIRLQSKESVLLPVLGTSLGGSEQYGQSNLEGLFQTVQHCLNYFEMKVRTEKQASKSFMLLHMFYASSKHAFLHENHRQQANNEMNEDYYTLEKACPRASKRCRELLLHGVTMPSSEDAQLGQGANLSADEMLQTAYGDPQQSYDAPMSFNQQMAPFQTGEIGPELYVSGQIRPRRINFKSLISYMTGPGHGVGSGC</sequence>
<dbReference type="SMART" id="SM00906">
    <property type="entry name" value="Fungal_trans"/>
    <property type="match status" value="1"/>
</dbReference>
<feature type="region of interest" description="Disordered" evidence="7">
    <location>
        <begin position="1"/>
        <end position="153"/>
    </location>
</feature>
<dbReference type="PANTHER" id="PTHR31944:SF131">
    <property type="entry name" value="HEME-RESPONSIVE ZINC FINGER TRANSCRIPTION FACTOR HAP1"/>
    <property type="match status" value="1"/>
</dbReference>
<dbReference type="Pfam" id="PF04082">
    <property type="entry name" value="Fungal_trans"/>
    <property type="match status" value="1"/>
</dbReference>
<protein>
    <recommendedName>
        <fullName evidence="8">Zn(2)-C6 fungal-type domain-containing protein</fullName>
    </recommendedName>
</protein>
<dbReference type="InterPro" id="IPR051430">
    <property type="entry name" value="Fungal_TF_Env_Response"/>
</dbReference>
<keyword evidence="6" id="KW-0539">Nucleus</keyword>
<name>A0A9W4IUG5_9EURO</name>
<dbReference type="SUPFAM" id="SSF57701">
    <property type="entry name" value="Zn2/Cys6 DNA-binding domain"/>
    <property type="match status" value="1"/>
</dbReference>
<dbReference type="GO" id="GO:0006351">
    <property type="term" value="P:DNA-templated transcription"/>
    <property type="evidence" value="ECO:0007669"/>
    <property type="project" value="InterPro"/>
</dbReference>
<evidence type="ECO:0000259" key="8">
    <source>
        <dbReference type="PROSITE" id="PS50048"/>
    </source>
</evidence>
<comment type="caution">
    <text evidence="9">The sequence shown here is derived from an EMBL/GenBank/DDBJ whole genome shotgun (WGS) entry which is preliminary data.</text>
</comment>
<dbReference type="Proteomes" id="UP001152649">
    <property type="component" value="Unassembled WGS sequence"/>
</dbReference>
<keyword evidence="10" id="KW-1185">Reference proteome</keyword>
<dbReference type="GO" id="GO:0000978">
    <property type="term" value="F:RNA polymerase II cis-regulatory region sequence-specific DNA binding"/>
    <property type="evidence" value="ECO:0007669"/>
    <property type="project" value="TreeGrafter"/>
</dbReference>
<keyword evidence="2" id="KW-0862">Zinc</keyword>
<dbReference type="PROSITE" id="PS00463">
    <property type="entry name" value="ZN2_CY6_FUNGAL_1"/>
    <property type="match status" value="1"/>
</dbReference>
<dbReference type="SMART" id="SM00066">
    <property type="entry name" value="GAL4"/>
    <property type="match status" value="1"/>
</dbReference>
<evidence type="ECO:0000256" key="7">
    <source>
        <dbReference type="SAM" id="MobiDB-lite"/>
    </source>
</evidence>
<evidence type="ECO:0000256" key="5">
    <source>
        <dbReference type="ARBA" id="ARBA00023163"/>
    </source>
</evidence>
<dbReference type="InterPro" id="IPR007219">
    <property type="entry name" value="XnlR_reg_dom"/>
</dbReference>
<gene>
    <name evidence="9" type="ORF">PSALAMII_LOCUS3625</name>
</gene>
<organism evidence="9 10">
    <name type="scientific">Penicillium salamii</name>
    <dbReference type="NCBI Taxonomy" id="1612424"/>
    <lineage>
        <taxon>Eukaryota</taxon>
        <taxon>Fungi</taxon>
        <taxon>Dikarya</taxon>
        <taxon>Ascomycota</taxon>
        <taxon>Pezizomycotina</taxon>
        <taxon>Eurotiomycetes</taxon>
        <taxon>Eurotiomycetidae</taxon>
        <taxon>Eurotiales</taxon>
        <taxon>Aspergillaceae</taxon>
        <taxon>Penicillium</taxon>
    </lineage>
</organism>
<dbReference type="AlphaFoldDB" id="A0A9W4IUG5"/>
<keyword evidence="3" id="KW-0805">Transcription regulation</keyword>
<evidence type="ECO:0000256" key="2">
    <source>
        <dbReference type="ARBA" id="ARBA00022833"/>
    </source>
</evidence>
<dbReference type="PROSITE" id="PS50048">
    <property type="entry name" value="ZN2_CY6_FUNGAL_2"/>
    <property type="match status" value="1"/>
</dbReference>
<keyword evidence="1" id="KW-0479">Metal-binding</keyword>
<evidence type="ECO:0000313" key="9">
    <source>
        <dbReference type="EMBL" id="CAG8359318.1"/>
    </source>
</evidence>
<feature type="region of interest" description="Disordered" evidence="7">
    <location>
        <begin position="432"/>
        <end position="452"/>
    </location>
</feature>
<proteinExistence type="predicted"/>
<accession>A0A9W4IUG5</accession>
<dbReference type="GO" id="GO:0005634">
    <property type="term" value="C:nucleus"/>
    <property type="evidence" value="ECO:0007669"/>
    <property type="project" value="TreeGrafter"/>
</dbReference>
<evidence type="ECO:0000256" key="6">
    <source>
        <dbReference type="ARBA" id="ARBA00023242"/>
    </source>
</evidence>
<dbReference type="GO" id="GO:0008270">
    <property type="term" value="F:zinc ion binding"/>
    <property type="evidence" value="ECO:0007669"/>
    <property type="project" value="InterPro"/>
</dbReference>
<evidence type="ECO:0000256" key="1">
    <source>
        <dbReference type="ARBA" id="ARBA00022723"/>
    </source>
</evidence>